<proteinExistence type="predicted"/>
<dbReference type="Pfam" id="PF03781">
    <property type="entry name" value="FGE-sulfatase"/>
    <property type="match status" value="1"/>
</dbReference>
<dbReference type="InterPro" id="IPR016187">
    <property type="entry name" value="CTDL_fold"/>
</dbReference>
<dbReference type="InterPro" id="IPR005532">
    <property type="entry name" value="SUMF_dom"/>
</dbReference>
<comment type="caution">
    <text evidence="2">The sequence shown here is derived from an EMBL/GenBank/DDBJ whole genome shotgun (WGS) entry which is preliminary data.</text>
</comment>
<gene>
    <name evidence="2" type="ORF">CFN78_00070</name>
</gene>
<evidence type="ECO:0000313" key="2">
    <source>
        <dbReference type="EMBL" id="OZM74685.1"/>
    </source>
</evidence>
<sequence length="112" mass="12581">MNRASAWTLTPSSAANATLSTASRAQHRGRRPRWHRAADAFQHNGYSLYNVCGNVWEWYADRFDDPHTNRAMRGGFYLCHDLYCNRCRVAARTGNSPDSSVGNLGFRTAADV</sequence>
<organism evidence="2 3">
    <name type="scientific">Amycolatopsis antarctica</name>
    <dbReference type="NCBI Taxonomy" id="1854586"/>
    <lineage>
        <taxon>Bacteria</taxon>
        <taxon>Bacillati</taxon>
        <taxon>Actinomycetota</taxon>
        <taxon>Actinomycetes</taxon>
        <taxon>Pseudonocardiales</taxon>
        <taxon>Pseudonocardiaceae</taxon>
        <taxon>Amycolatopsis</taxon>
    </lineage>
</organism>
<dbReference type="PANTHER" id="PTHR23150">
    <property type="entry name" value="SULFATASE MODIFYING FACTOR 1, 2"/>
    <property type="match status" value="1"/>
</dbReference>
<dbReference type="PANTHER" id="PTHR23150:SF19">
    <property type="entry name" value="FORMYLGLYCINE-GENERATING ENZYME"/>
    <property type="match status" value="1"/>
</dbReference>
<keyword evidence="3" id="KW-1185">Reference proteome</keyword>
<dbReference type="InterPro" id="IPR042095">
    <property type="entry name" value="SUMF_sf"/>
</dbReference>
<dbReference type="Proteomes" id="UP000242444">
    <property type="component" value="Unassembled WGS sequence"/>
</dbReference>
<dbReference type="InterPro" id="IPR051043">
    <property type="entry name" value="Sulfatase_Mod_Factor_Kinase"/>
</dbReference>
<evidence type="ECO:0000259" key="1">
    <source>
        <dbReference type="Pfam" id="PF03781"/>
    </source>
</evidence>
<dbReference type="SUPFAM" id="SSF56436">
    <property type="entry name" value="C-type lectin-like"/>
    <property type="match status" value="1"/>
</dbReference>
<evidence type="ECO:0000313" key="3">
    <source>
        <dbReference type="Proteomes" id="UP000242444"/>
    </source>
</evidence>
<dbReference type="GO" id="GO:0120147">
    <property type="term" value="F:formylglycine-generating oxidase activity"/>
    <property type="evidence" value="ECO:0007669"/>
    <property type="project" value="TreeGrafter"/>
</dbReference>
<accession>A0A263DBC6</accession>
<dbReference type="InParanoid" id="A0A263DBC6"/>
<dbReference type="EMBL" id="NKYE01000001">
    <property type="protein sequence ID" value="OZM74685.1"/>
    <property type="molecule type" value="Genomic_DNA"/>
</dbReference>
<dbReference type="OrthoDB" id="9768004at2"/>
<feature type="domain" description="Sulfatase-modifying factor enzyme-like" evidence="1">
    <location>
        <begin position="32"/>
        <end position="109"/>
    </location>
</feature>
<protein>
    <recommendedName>
        <fullName evidence="1">Sulfatase-modifying factor enzyme-like domain-containing protein</fullName>
    </recommendedName>
</protein>
<dbReference type="Gene3D" id="3.90.1580.10">
    <property type="entry name" value="paralog of FGE (formylglycine-generating enzyme)"/>
    <property type="match status" value="1"/>
</dbReference>
<reference evidence="2 3" key="1">
    <citation type="submission" date="2017-07" db="EMBL/GenBank/DDBJ databases">
        <title>Amycolatopsis antarcticus sp. nov., isolated from the surface of an Antarcticus brown macroalga.</title>
        <authorList>
            <person name="Wang J."/>
            <person name="Leiva S."/>
            <person name="Huang J."/>
            <person name="Huang Y."/>
        </authorList>
    </citation>
    <scope>NUCLEOTIDE SEQUENCE [LARGE SCALE GENOMIC DNA]</scope>
    <source>
        <strain evidence="2 3">AU-G6</strain>
    </source>
</reference>
<name>A0A263DBC6_9PSEU</name>
<dbReference type="AlphaFoldDB" id="A0A263DBC6"/>